<evidence type="ECO:0000256" key="2">
    <source>
        <dbReference type="ARBA" id="ARBA00022692"/>
    </source>
</evidence>
<keyword evidence="9" id="KW-1185">Reference proteome</keyword>
<gene>
    <name evidence="8" type="ORF">ABG768_001237</name>
</gene>
<feature type="compositionally biased region" description="Polar residues" evidence="4">
    <location>
        <begin position="353"/>
        <end position="362"/>
    </location>
</feature>
<reference evidence="8 9" key="1">
    <citation type="submission" date="2024-05" db="EMBL/GenBank/DDBJ databases">
        <title>A high-quality chromosomal-level genome assembly of Topmouth culter (Culter alburnus).</title>
        <authorList>
            <person name="Zhao H."/>
        </authorList>
    </citation>
    <scope>NUCLEOTIDE SEQUENCE [LARGE SCALE GENOMIC DNA]</scope>
    <source>
        <strain evidence="8">CATC2023</strain>
        <tissue evidence="8">Muscle</tissue>
    </source>
</reference>
<proteinExistence type="predicted"/>
<dbReference type="InterPro" id="IPR007110">
    <property type="entry name" value="Ig-like_dom"/>
</dbReference>
<evidence type="ECO:0000256" key="4">
    <source>
        <dbReference type="SAM" id="MobiDB-lite"/>
    </source>
</evidence>
<keyword evidence="5" id="KW-1133">Transmembrane helix</keyword>
<sequence length="362" mass="40127">MWDVLLLFSSICTAVVVGAPDTVTGHRGERVEIRCSYEPGYESNSKYFCKGECIIGIKIIMVESGSPAKDERFSLTDDTTNRVFTVTITDLRTEDEGQYWCAVERTLTSDLSLTDLYSEILLQVKQDKKTTEVSTISPFSKTSSSYFSTTELNPQSGQFIWSVIYVCVGLVIVAIVFLIALTVLCKQKKSKNLPKVTQLGLSQHVSIGLLPLNTTAKNAAEDIDWNDHNYQEISEFQCKNKDISTIYTTAESPDDPMIYYTADAPDDPMIYSTADAPDDPMIYSTADAPDDPMIYYTADKPEGSTIYCTADKPDGFTIYSTADKPNSTVYSTVDKPVSTIYSKAESPDDPKIFSTSESPMIQ</sequence>
<dbReference type="PANTHER" id="PTHR11860">
    <property type="entry name" value="POLYMERIC-IMMUNOGLOBULIN RECEPTOR"/>
    <property type="match status" value="1"/>
</dbReference>
<evidence type="ECO:0000256" key="5">
    <source>
        <dbReference type="SAM" id="Phobius"/>
    </source>
</evidence>
<organism evidence="8 9">
    <name type="scientific">Culter alburnus</name>
    <name type="common">Topmouth culter</name>
    <dbReference type="NCBI Taxonomy" id="194366"/>
    <lineage>
        <taxon>Eukaryota</taxon>
        <taxon>Metazoa</taxon>
        <taxon>Chordata</taxon>
        <taxon>Craniata</taxon>
        <taxon>Vertebrata</taxon>
        <taxon>Euteleostomi</taxon>
        <taxon>Actinopterygii</taxon>
        <taxon>Neopterygii</taxon>
        <taxon>Teleostei</taxon>
        <taxon>Ostariophysi</taxon>
        <taxon>Cypriniformes</taxon>
        <taxon>Xenocyprididae</taxon>
        <taxon>Xenocypridinae</taxon>
        <taxon>Culter</taxon>
    </lineage>
</organism>
<dbReference type="GO" id="GO:0004888">
    <property type="term" value="F:transmembrane signaling receptor activity"/>
    <property type="evidence" value="ECO:0007669"/>
    <property type="project" value="TreeGrafter"/>
</dbReference>
<evidence type="ECO:0000313" key="8">
    <source>
        <dbReference type="EMBL" id="KAK9981713.1"/>
    </source>
</evidence>
<dbReference type="EMBL" id="JAWDJR010000001">
    <property type="protein sequence ID" value="KAK9981713.1"/>
    <property type="molecule type" value="Genomic_DNA"/>
</dbReference>
<feature type="domain" description="Ig-like" evidence="7">
    <location>
        <begin position="14"/>
        <end position="112"/>
    </location>
</feature>
<accession>A0AAW2B8D4</accession>
<evidence type="ECO:0000259" key="7">
    <source>
        <dbReference type="PROSITE" id="PS50835"/>
    </source>
</evidence>
<dbReference type="SMART" id="SM00409">
    <property type="entry name" value="IG"/>
    <property type="match status" value="1"/>
</dbReference>
<keyword evidence="3 5" id="KW-0472">Membrane</keyword>
<dbReference type="Proteomes" id="UP001479290">
    <property type="component" value="Unassembled WGS sequence"/>
</dbReference>
<name>A0AAW2B8D4_CULAL</name>
<dbReference type="Pfam" id="PF07686">
    <property type="entry name" value="V-set"/>
    <property type="match status" value="1"/>
</dbReference>
<dbReference type="InterPro" id="IPR013783">
    <property type="entry name" value="Ig-like_fold"/>
</dbReference>
<feature type="region of interest" description="Disordered" evidence="4">
    <location>
        <begin position="341"/>
        <end position="362"/>
    </location>
</feature>
<dbReference type="InterPro" id="IPR013106">
    <property type="entry name" value="Ig_V-set"/>
</dbReference>
<dbReference type="Gene3D" id="2.60.40.10">
    <property type="entry name" value="Immunoglobulins"/>
    <property type="match status" value="1"/>
</dbReference>
<dbReference type="CDD" id="cd05716">
    <property type="entry name" value="IgV_pIgR_like"/>
    <property type="match status" value="1"/>
</dbReference>
<evidence type="ECO:0000256" key="6">
    <source>
        <dbReference type="SAM" id="SignalP"/>
    </source>
</evidence>
<keyword evidence="6" id="KW-0732">Signal</keyword>
<dbReference type="AlphaFoldDB" id="A0AAW2B8D4"/>
<feature type="signal peptide" evidence="6">
    <location>
        <begin position="1"/>
        <end position="18"/>
    </location>
</feature>
<evidence type="ECO:0000256" key="3">
    <source>
        <dbReference type="ARBA" id="ARBA00023136"/>
    </source>
</evidence>
<dbReference type="InterPro" id="IPR050671">
    <property type="entry name" value="CD300_family_receptors"/>
</dbReference>
<dbReference type="GO" id="GO:0005886">
    <property type="term" value="C:plasma membrane"/>
    <property type="evidence" value="ECO:0007669"/>
    <property type="project" value="TreeGrafter"/>
</dbReference>
<dbReference type="InterPro" id="IPR036179">
    <property type="entry name" value="Ig-like_dom_sf"/>
</dbReference>
<evidence type="ECO:0000256" key="1">
    <source>
        <dbReference type="ARBA" id="ARBA00004370"/>
    </source>
</evidence>
<protein>
    <recommendedName>
        <fullName evidence="7">Ig-like domain-containing protein</fullName>
    </recommendedName>
</protein>
<dbReference type="InterPro" id="IPR003599">
    <property type="entry name" value="Ig_sub"/>
</dbReference>
<keyword evidence="2 5" id="KW-0812">Transmembrane</keyword>
<comment type="caution">
    <text evidence="8">The sequence shown here is derived from an EMBL/GenBank/DDBJ whole genome shotgun (WGS) entry which is preliminary data.</text>
</comment>
<feature type="transmembrane region" description="Helical" evidence="5">
    <location>
        <begin position="159"/>
        <end position="185"/>
    </location>
</feature>
<comment type="subcellular location">
    <subcellularLocation>
        <location evidence="1">Membrane</location>
    </subcellularLocation>
</comment>
<dbReference type="SUPFAM" id="SSF48726">
    <property type="entry name" value="Immunoglobulin"/>
    <property type="match status" value="1"/>
</dbReference>
<dbReference type="PROSITE" id="PS50835">
    <property type="entry name" value="IG_LIKE"/>
    <property type="match status" value="1"/>
</dbReference>
<dbReference type="PANTHER" id="PTHR11860:SF118">
    <property type="entry name" value="CMRF35-LIKE MOLECULE 3-RELATED"/>
    <property type="match status" value="1"/>
</dbReference>
<feature type="chain" id="PRO_5043587426" description="Ig-like domain-containing protein" evidence="6">
    <location>
        <begin position="19"/>
        <end position="362"/>
    </location>
</feature>
<evidence type="ECO:0000313" key="9">
    <source>
        <dbReference type="Proteomes" id="UP001479290"/>
    </source>
</evidence>